<evidence type="ECO:0000256" key="1">
    <source>
        <dbReference type="SAM" id="SignalP"/>
    </source>
</evidence>
<sequence length="171" mass="19089">MELLSLRNMLLSLALILPMASNASDASDQPSSSLSDGVETFSIACFGMPQQTTIDMDACLGAQLTQVEWVKDKYLVTAQNRLKQDNKDDPQHLQELTTAFEAENKAWTDLIERASASVKVDYAGGTIVGSEVTTRKIGLYELQVHDIWEHWLRFEDSTPPLLPEPKFKSDQ</sequence>
<gene>
    <name evidence="2" type="ORF">N2J37_09910</name>
</gene>
<protein>
    <recommendedName>
        <fullName evidence="4">DUF1311 domain-containing protein</fullName>
    </recommendedName>
</protein>
<dbReference type="Proteomes" id="UP001064206">
    <property type="component" value="Chromosome"/>
</dbReference>
<evidence type="ECO:0000313" key="3">
    <source>
        <dbReference type="Proteomes" id="UP001064206"/>
    </source>
</evidence>
<dbReference type="AlphaFoldDB" id="A0A9Q9JES0"/>
<accession>A0A9Q9JES0</accession>
<organism evidence="2 3">
    <name type="scientific">Raoultella ornithinolytica</name>
    <name type="common">Klebsiella ornithinolytica</name>
    <dbReference type="NCBI Taxonomy" id="54291"/>
    <lineage>
        <taxon>Bacteria</taxon>
        <taxon>Pseudomonadati</taxon>
        <taxon>Pseudomonadota</taxon>
        <taxon>Gammaproteobacteria</taxon>
        <taxon>Enterobacterales</taxon>
        <taxon>Enterobacteriaceae</taxon>
        <taxon>Klebsiella/Raoultella group</taxon>
        <taxon>Raoultella</taxon>
    </lineage>
</organism>
<proteinExistence type="predicted"/>
<feature type="signal peptide" evidence="1">
    <location>
        <begin position="1"/>
        <end position="23"/>
    </location>
</feature>
<dbReference type="EMBL" id="CP104450">
    <property type="protein sequence ID" value="UXE40019.1"/>
    <property type="molecule type" value="Genomic_DNA"/>
</dbReference>
<dbReference type="RefSeq" id="WP_025714629.1">
    <property type="nucleotide sequence ID" value="NZ_CABMIM010000014.1"/>
</dbReference>
<evidence type="ECO:0000313" key="2">
    <source>
        <dbReference type="EMBL" id="UXE40019.1"/>
    </source>
</evidence>
<reference evidence="2" key="1">
    <citation type="submission" date="2022-09" db="EMBL/GenBank/DDBJ databases">
        <title>Multidrug resistance Raoultella ornithinolytica Strain MQB_Silv_108.</title>
        <authorList>
            <person name="Quintela-Baluja M."/>
        </authorList>
    </citation>
    <scope>NUCLEOTIDE SEQUENCE</scope>
    <source>
        <strain evidence="2">MQB_Silv_108</strain>
    </source>
</reference>
<feature type="chain" id="PRO_5040228917" description="DUF1311 domain-containing protein" evidence="1">
    <location>
        <begin position="24"/>
        <end position="171"/>
    </location>
</feature>
<evidence type="ECO:0008006" key="4">
    <source>
        <dbReference type="Google" id="ProtNLM"/>
    </source>
</evidence>
<name>A0A9Q9JES0_RAOOR</name>
<keyword evidence="1" id="KW-0732">Signal</keyword>